<name>A0A8E6EU10_9BACT</name>
<dbReference type="KEGG" id="tsph:KIH39_18305"/>
<reference evidence="1" key="1">
    <citation type="submission" date="2021-05" db="EMBL/GenBank/DDBJ databases">
        <title>Complete genome sequence of the cellulolytic planctomycete Telmatocola sphagniphila SP2T and characterization of the first cellulase from planctomycetes.</title>
        <authorList>
            <person name="Rakitin A.L."/>
            <person name="Beletsky A.V."/>
            <person name="Naumoff D.G."/>
            <person name="Kulichevskaya I.S."/>
            <person name="Mardanov A.V."/>
            <person name="Ravin N.V."/>
            <person name="Dedysh S.N."/>
        </authorList>
    </citation>
    <scope>NUCLEOTIDE SEQUENCE</scope>
    <source>
        <strain evidence="1">SP2T</strain>
    </source>
</reference>
<evidence type="ECO:0000313" key="1">
    <source>
        <dbReference type="EMBL" id="QVL30790.1"/>
    </source>
</evidence>
<protein>
    <submittedName>
        <fullName evidence="1">Uncharacterized protein</fullName>
    </submittedName>
</protein>
<dbReference type="Proteomes" id="UP000676194">
    <property type="component" value="Chromosome"/>
</dbReference>
<sequence length="87" mass="10068">MSTQPAHKIRIGVLQVTIWRNHSDKGNWYSVIPSRGYRQEETWKETDSLGFDDLLTMAKLFDLAHTWIMHQQAADAKARKESKQVVA</sequence>
<proteinExistence type="predicted"/>
<accession>A0A8E6EU10</accession>
<dbReference type="RefSeq" id="WP_213494673.1">
    <property type="nucleotide sequence ID" value="NZ_CP074694.1"/>
</dbReference>
<organism evidence="1 2">
    <name type="scientific">Telmatocola sphagniphila</name>
    <dbReference type="NCBI Taxonomy" id="1123043"/>
    <lineage>
        <taxon>Bacteria</taxon>
        <taxon>Pseudomonadati</taxon>
        <taxon>Planctomycetota</taxon>
        <taxon>Planctomycetia</taxon>
        <taxon>Gemmatales</taxon>
        <taxon>Gemmataceae</taxon>
    </lineage>
</organism>
<evidence type="ECO:0000313" key="2">
    <source>
        <dbReference type="Proteomes" id="UP000676194"/>
    </source>
</evidence>
<gene>
    <name evidence="1" type="ORF">KIH39_18305</name>
</gene>
<keyword evidence="2" id="KW-1185">Reference proteome</keyword>
<dbReference type="AlphaFoldDB" id="A0A8E6EU10"/>
<dbReference type="EMBL" id="CP074694">
    <property type="protein sequence ID" value="QVL30790.1"/>
    <property type="molecule type" value="Genomic_DNA"/>
</dbReference>